<feature type="signal peptide" evidence="1">
    <location>
        <begin position="1"/>
        <end position="20"/>
    </location>
</feature>
<accession>A0A810N8B1</accession>
<organism evidence="2 3">
    <name type="scientific">Polymorphospora rubra</name>
    <dbReference type="NCBI Taxonomy" id="338584"/>
    <lineage>
        <taxon>Bacteria</taxon>
        <taxon>Bacillati</taxon>
        <taxon>Actinomycetota</taxon>
        <taxon>Actinomycetes</taxon>
        <taxon>Micromonosporales</taxon>
        <taxon>Micromonosporaceae</taxon>
        <taxon>Polymorphospora</taxon>
    </lineage>
</organism>
<name>A0A810N8B1_9ACTN</name>
<sequence length="67" mass="7600">MMRNAIRRWAVVAVAVPVAAAGVRKVSQTMEARRGQSKATRMLHNAADQAQRMFGHKPKRNRLRFGR</sequence>
<reference evidence="2" key="1">
    <citation type="submission" date="2020-08" db="EMBL/GenBank/DDBJ databases">
        <title>Whole genome shotgun sequence of Polymorphospora rubra NBRC 101157.</title>
        <authorList>
            <person name="Komaki H."/>
            <person name="Tamura T."/>
        </authorList>
    </citation>
    <scope>NUCLEOTIDE SEQUENCE</scope>
    <source>
        <strain evidence="2">NBRC 101157</strain>
    </source>
</reference>
<dbReference type="EMBL" id="AP023359">
    <property type="protein sequence ID" value="BCJ67853.1"/>
    <property type="molecule type" value="Genomic_DNA"/>
</dbReference>
<dbReference type="KEGG" id="pry:Prubr_48740"/>
<proteinExistence type="predicted"/>
<evidence type="ECO:0000313" key="3">
    <source>
        <dbReference type="Proteomes" id="UP000680866"/>
    </source>
</evidence>
<dbReference type="AlphaFoldDB" id="A0A810N8B1"/>
<protein>
    <recommendedName>
        <fullName evidence="4">Secreted protein</fullName>
    </recommendedName>
</protein>
<keyword evidence="1" id="KW-0732">Signal</keyword>
<keyword evidence="3" id="KW-1185">Reference proteome</keyword>
<dbReference type="RefSeq" id="WP_212828954.1">
    <property type="nucleotide sequence ID" value="NZ_AP023359.1"/>
</dbReference>
<feature type="chain" id="PRO_5032839547" description="Secreted protein" evidence="1">
    <location>
        <begin position="21"/>
        <end position="67"/>
    </location>
</feature>
<dbReference type="Proteomes" id="UP000680866">
    <property type="component" value="Chromosome"/>
</dbReference>
<gene>
    <name evidence="2" type="ORF">Prubr_48740</name>
</gene>
<evidence type="ECO:0000313" key="2">
    <source>
        <dbReference type="EMBL" id="BCJ67853.1"/>
    </source>
</evidence>
<evidence type="ECO:0008006" key="4">
    <source>
        <dbReference type="Google" id="ProtNLM"/>
    </source>
</evidence>
<evidence type="ECO:0000256" key="1">
    <source>
        <dbReference type="SAM" id="SignalP"/>
    </source>
</evidence>